<name>A0A9D6L9H0_UNCEI</name>
<feature type="domain" description="Fumarate lyase N-terminal" evidence="5">
    <location>
        <begin position="13"/>
        <end position="299"/>
    </location>
</feature>
<dbReference type="Pfam" id="PF00206">
    <property type="entry name" value="Lyase_1"/>
    <property type="match status" value="1"/>
</dbReference>
<evidence type="ECO:0000259" key="5">
    <source>
        <dbReference type="Pfam" id="PF00206"/>
    </source>
</evidence>
<gene>
    <name evidence="7" type="primary">argH</name>
    <name evidence="7" type="ORF">HY076_04125</name>
</gene>
<evidence type="ECO:0000256" key="4">
    <source>
        <dbReference type="NCBIfam" id="TIGR00838"/>
    </source>
</evidence>
<dbReference type="InterPro" id="IPR022761">
    <property type="entry name" value="Fumarate_lyase_N"/>
</dbReference>
<dbReference type="InterPro" id="IPR009049">
    <property type="entry name" value="Argininosuccinate_lyase"/>
</dbReference>
<dbReference type="PANTHER" id="PTHR43814:SF1">
    <property type="entry name" value="ARGININOSUCCINATE LYASE"/>
    <property type="match status" value="1"/>
</dbReference>
<organism evidence="7 8">
    <name type="scientific">Eiseniibacteriota bacterium</name>
    <dbReference type="NCBI Taxonomy" id="2212470"/>
    <lineage>
        <taxon>Bacteria</taxon>
        <taxon>Candidatus Eiseniibacteriota</taxon>
    </lineage>
</organism>
<dbReference type="GO" id="GO:0042450">
    <property type="term" value="P:L-arginine biosynthetic process via ornithine"/>
    <property type="evidence" value="ECO:0007669"/>
    <property type="project" value="UniProtKB-UniRule"/>
</dbReference>
<evidence type="ECO:0000259" key="6">
    <source>
        <dbReference type="Pfam" id="PF14698"/>
    </source>
</evidence>
<dbReference type="NCBIfam" id="TIGR00838">
    <property type="entry name" value="argH"/>
    <property type="match status" value="1"/>
</dbReference>
<dbReference type="AlphaFoldDB" id="A0A9D6L9H0"/>
<dbReference type="Gene3D" id="1.10.40.30">
    <property type="entry name" value="Fumarase/aspartase (C-terminal domain)"/>
    <property type="match status" value="1"/>
</dbReference>
<dbReference type="Pfam" id="PF14698">
    <property type="entry name" value="ASL_C2"/>
    <property type="match status" value="1"/>
</dbReference>
<keyword evidence="3" id="KW-0028">Amino-acid biosynthesis</keyword>
<evidence type="ECO:0000313" key="8">
    <source>
        <dbReference type="Proteomes" id="UP000807850"/>
    </source>
</evidence>
<comment type="pathway">
    <text evidence="1">Amino-acid biosynthesis; L-arginine biosynthesis; L-arginine from L-ornithine and carbamoyl phosphate: step 3/3.</text>
</comment>
<dbReference type="InterPro" id="IPR000362">
    <property type="entry name" value="Fumarate_lyase_fam"/>
</dbReference>
<dbReference type="HAMAP" id="MF_00006">
    <property type="entry name" value="Arg_succ_lyase"/>
    <property type="match status" value="1"/>
</dbReference>
<dbReference type="InterPro" id="IPR029419">
    <property type="entry name" value="Arg_succ_lyase_C"/>
</dbReference>
<dbReference type="Gene3D" id="1.20.200.10">
    <property type="entry name" value="Fumarase/aspartase (Central domain)"/>
    <property type="match status" value="1"/>
</dbReference>
<comment type="caution">
    <text evidence="7">The sequence shown here is derived from an EMBL/GenBank/DDBJ whole genome shotgun (WGS) entry which is preliminary data.</text>
</comment>
<dbReference type="EC" id="4.3.2.1" evidence="2 4"/>
<evidence type="ECO:0000313" key="7">
    <source>
        <dbReference type="EMBL" id="MBI3539440.1"/>
    </source>
</evidence>
<evidence type="ECO:0000256" key="2">
    <source>
        <dbReference type="ARBA" id="ARBA00012338"/>
    </source>
</evidence>
<proteinExistence type="inferred from homology"/>
<dbReference type="Gene3D" id="1.10.275.10">
    <property type="entry name" value="Fumarase/aspartase (N-terminal domain)"/>
    <property type="match status" value="1"/>
</dbReference>
<dbReference type="CDD" id="cd01359">
    <property type="entry name" value="Argininosuccinate_lyase"/>
    <property type="match status" value="1"/>
</dbReference>
<evidence type="ECO:0000256" key="1">
    <source>
        <dbReference type="ARBA" id="ARBA00004941"/>
    </source>
</evidence>
<dbReference type="GO" id="GO:0004056">
    <property type="term" value="F:argininosuccinate lyase activity"/>
    <property type="evidence" value="ECO:0007669"/>
    <property type="project" value="UniProtKB-UniRule"/>
</dbReference>
<dbReference type="PRINTS" id="PR00145">
    <property type="entry name" value="ARGSUCLYASE"/>
</dbReference>
<dbReference type="InterPro" id="IPR008948">
    <property type="entry name" value="L-Aspartase-like"/>
</dbReference>
<dbReference type="PANTHER" id="PTHR43814">
    <property type="entry name" value="ARGININOSUCCINATE LYASE"/>
    <property type="match status" value="1"/>
</dbReference>
<keyword evidence="7" id="KW-0456">Lyase</keyword>
<keyword evidence="3" id="KW-0055">Arginine biosynthesis</keyword>
<reference evidence="7" key="1">
    <citation type="submission" date="2020-07" db="EMBL/GenBank/DDBJ databases">
        <title>Huge and variable diversity of episymbiotic CPR bacteria and DPANN archaea in groundwater ecosystems.</title>
        <authorList>
            <person name="He C.Y."/>
            <person name="Keren R."/>
            <person name="Whittaker M."/>
            <person name="Farag I.F."/>
            <person name="Doudna J."/>
            <person name="Cate J.H.D."/>
            <person name="Banfield J.F."/>
        </authorList>
    </citation>
    <scope>NUCLEOTIDE SEQUENCE</scope>
    <source>
        <strain evidence="7">NC_groundwater_928_Pr1_S-0.2um_72_17</strain>
    </source>
</reference>
<feature type="non-terminal residue" evidence="7">
    <location>
        <position position="496"/>
    </location>
</feature>
<dbReference type="GO" id="GO:0005829">
    <property type="term" value="C:cytosol"/>
    <property type="evidence" value="ECO:0007669"/>
    <property type="project" value="TreeGrafter"/>
</dbReference>
<dbReference type="FunFam" id="1.20.200.10:FF:000015">
    <property type="entry name" value="argininosuccinate lyase isoform X2"/>
    <property type="match status" value="1"/>
</dbReference>
<dbReference type="SUPFAM" id="SSF48557">
    <property type="entry name" value="L-aspartase-like"/>
    <property type="match status" value="1"/>
</dbReference>
<dbReference type="Proteomes" id="UP000807850">
    <property type="component" value="Unassembled WGS sequence"/>
</dbReference>
<protein>
    <recommendedName>
        <fullName evidence="2 4">Argininosuccinate lyase</fullName>
        <ecNumber evidence="2 4">4.3.2.1</ecNumber>
    </recommendedName>
</protein>
<dbReference type="InterPro" id="IPR024083">
    <property type="entry name" value="Fumarase/histidase_N"/>
</dbReference>
<feature type="domain" description="Argininosuccinate lyase C-terminal" evidence="6">
    <location>
        <begin position="364"/>
        <end position="430"/>
    </location>
</feature>
<dbReference type="PRINTS" id="PR00149">
    <property type="entry name" value="FUMRATELYASE"/>
</dbReference>
<accession>A0A9D6L9H0</accession>
<sequence length="496" mass="52789">MSEAQVWRGRLARGLDPRAQTLNDSLPVDRRLWPEELALTRAYGPALLEAGVLSQAELVALLNAAASLGADLDAGRATLAGEDVHSAVEAELTQRCGDPARRLHTGRSRNDQVSTLLRLRVMRLCEETVEGIRELERALIGQAREAGDRAVAAYTHLQPAQPVLLAHWWLAHVAAFERDEDRFQEARRTADSLPLGAGAVAGTPLVYDRAALASRLGFSRLADNSLDAVGDRDFALEYLNASAALGVHLSRLAEDLVLWCSPGFGWFAAPDGFSTGSSLLPQKRNPDLFELMRGKAGRLIANAQRLAIVLKGLPSAYQKDLQEDKEAVFDTGDTLAALLGVLPSAIAALEARPERMDATLTPDLLAVELADALVAEGVPFREAHAAVGKLWAEAERAGVAPAALAERARLAISPYFTADRLAALDPAAALARRNHAPGTGPGSVAQQFARHESRLGLGPALEPVHPVVDDADLGAPRRAAAPAVAAAMLPPLEVQS</sequence>
<dbReference type="EMBL" id="JACQAY010000127">
    <property type="protein sequence ID" value="MBI3539440.1"/>
    <property type="molecule type" value="Genomic_DNA"/>
</dbReference>
<evidence type="ECO:0000256" key="3">
    <source>
        <dbReference type="ARBA" id="ARBA00022571"/>
    </source>
</evidence>